<keyword evidence="4" id="KW-1185">Reference proteome</keyword>
<feature type="chain" id="PRO_5024442102" description="SCP domain-containing protein" evidence="1">
    <location>
        <begin position="22"/>
        <end position="169"/>
    </location>
</feature>
<dbReference type="SMART" id="SM00198">
    <property type="entry name" value="SCP"/>
    <property type="match status" value="1"/>
</dbReference>
<dbReference type="InterPro" id="IPR001283">
    <property type="entry name" value="CRISP-related"/>
</dbReference>
<keyword evidence="1" id="KW-0732">Signal</keyword>
<evidence type="ECO:0000313" key="3">
    <source>
        <dbReference type="EMBL" id="KAE7999851.1"/>
    </source>
</evidence>
<sequence>MAYALLILTVALAMPHIPAQGAAPPPSVAKEYLEGHNKARAEVGVGPLKWSEELANASRRLVRYQKRNMGCGLTSLNNHKYGGNQLWTINNKTMTPRTAVDKWVQEKEHYIYNFNECMSYFRTCVYYTQVVWRKSLELGCAQARCSQYGTSLTLCFYNPPGNIKGERPY</sequence>
<dbReference type="SUPFAM" id="SSF55797">
    <property type="entry name" value="PR-1-like"/>
    <property type="match status" value="1"/>
</dbReference>
<evidence type="ECO:0000259" key="2">
    <source>
        <dbReference type="SMART" id="SM00198"/>
    </source>
</evidence>
<dbReference type="PRINTS" id="PR00837">
    <property type="entry name" value="V5TPXLIKE"/>
</dbReference>
<dbReference type="Gene3D" id="3.40.33.10">
    <property type="entry name" value="CAP"/>
    <property type="match status" value="1"/>
</dbReference>
<evidence type="ECO:0000313" key="4">
    <source>
        <dbReference type="Proteomes" id="UP000327013"/>
    </source>
</evidence>
<dbReference type="PANTHER" id="PTHR10334">
    <property type="entry name" value="CYSTEINE-RICH SECRETORY PROTEIN-RELATED"/>
    <property type="match status" value="1"/>
</dbReference>
<proteinExistence type="predicted"/>
<protein>
    <recommendedName>
        <fullName evidence="2">SCP domain-containing protein</fullName>
    </recommendedName>
</protein>
<evidence type="ECO:0000256" key="1">
    <source>
        <dbReference type="SAM" id="SignalP"/>
    </source>
</evidence>
<name>A0A5N6QMZ5_9ROSI</name>
<dbReference type="InterPro" id="IPR014044">
    <property type="entry name" value="CAP_dom"/>
</dbReference>
<reference evidence="3 4" key="1">
    <citation type="submission" date="2019-06" db="EMBL/GenBank/DDBJ databases">
        <title>A chromosomal-level reference genome of Carpinus fangiana (Coryloideae, Betulaceae).</title>
        <authorList>
            <person name="Yang X."/>
            <person name="Wang Z."/>
            <person name="Zhang L."/>
            <person name="Hao G."/>
            <person name="Liu J."/>
            <person name="Yang Y."/>
        </authorList>
    </citation>
    <scope>NUCLEOTIDE SEQUENCE [LARGE SCALE GENOMIC DNA]</scope>
    <source>
        <strain evidence="3">Cfa_2016G</strain>
        <tissue evidence="3">Leaf</tissue>
    </source>
</reference>
<dbReference type="Proteomes" id="UP000327013">
    <property type="component" value="Chromosome 1"/>
</dbReference>
<accession>A0A5N6QMZ5</accession>
<organism evidence="3 4">
    <name type="scientific">Carpinus fangiana</name>
    <dbReference type="NCBI Taxonomy" id="176857"/>
    <lineage>
        <taxon>Eukaryota</taxon>
        <taxon>Viridiplantae</taxon>
        <taxon>Streptophyta</taxon>
        <taxon>Embryophyta</taxon>
        <taxon>Tracheophyta</taxon>
        <taxon>Spermatophyta</taxon>
        <taxon>Magnoliopsida</taxon>
        <taxon>eudicotyledons</taxon>
        <taxon>Gunneridae</taxon>
        <taxon>Pentapetalae</taxon>
        <taxon>rosids</taxon>
        <taxon>fabids</taxon>
        <taxon>Fagales</taxon>
        <taxon>Betulaceae</taxon>
        <taxon>Carpinus</taxon>
    </lineage>
</organism>
<dbReference type="OrthoDB" id="337038at2759"/>
<dbReference type="FunFam" id="3.40.33.10:FF:000004">
    <property type="entry name" value="CAP, cysteine-rich secretory protein, antigen 5"/>
    <property type="match status" value="1"/>
</dbReference>
<dbReference type="AlphaFoldDB" id="A0A5N6QMZ5"/>
<feature type="signal peptide" evidence="1">
    <location>
        <begin position="1"/>
        <end position="21"/>
    </location>
</feature>
<dbReference type="Pfam" id="PF00188">
    <property type="entry name" value="CAP"/>
    <property type="match status" value="1"/>
</dbReference>
<dbReference type="EMBL" id="CM017321">
    <property type="protein sequence ID" value="KAE7999851.1"/>
    <property type="molecule type" value="Genomic_DNA"/>
</dbReference>
<dbReference type="InterPro" id="IPR035940">
    <property type="entry name" value="CAP_sf"/>
</dbReference>
<feature type="domain" description="SCP" evidence="2">
    <location>
        <begin position="27"/>
        <end position="165"/>
    </location>
</feature>
<gene>
    <name evidence="3" type="ORF">FH972_004243</name>
</gene>